<dbReference type="SUPFAM" id="SSF48264">
    <property type="entry name" value="Cytochrome P450"/>
    <property type="match status" value="1"/>
</dbReference>
<dbReference type="InParanoid" id="W3WR74"/>
<evidence type="ECO:0000256" key="5">
    <source>
        <dbReference type="ARBA" id="ARBA00023004"/>
    </source>
</evidence>
<dbReference type="eggNOG" id="KOG0157">
    <property type="taxonomic scope" value="Eukaryota"/>
</dbReference>
<evidence type="ECO:0000313" key="10">
    <source>
        <dbReference type="Proteomes" id="UP000030651"/>
    </source>
</evidence>
<evidence type="ECO:0000256" key="7">
    <source>
        <dbReference type="PIRSR" id="PIRSR602401-1"/>
    </source>
</evidence>
<dbReference type="GO" id="GO:0005506">
    <property type="term" value="F:iron ion binding"/>
    <property type="evidence" value="ECO:0007669"/>
    <property type="project" value="InterPro"/>
</dbReference>
<evidence type="ECO:0000313" key="9">
    <source>
        <dbReference type="EMBL" id="ETS76339.1"/>
    </source>
</evidence>
<evidence type="ECO:0000256" key="3">
    <source>
        <dbReference type="ARBA" id="ARBA00022723"/>
    </source>
</evidence>
<keyword evidence="10" id="KW-1185">Reference proteome</keyword>
<dbReference type="GO" id="GO:0016705">
    <property type="term" value="F:oxidoreductase activity, acting on paired donors, with incorporation or reduction of molecular oxygen"/>
    <property type="evidence" value="ECO:0007669"/>
    <property type="project" value="InterPro"/>
</dbReference>
<evidence type="ECO:0008006" key="11">
    <source>
        <dbReference type="Google" id="ProtNLM"/>
    </source>
</evidence>
<gene>
    <name evidence="9" type="ORF">PFICI_11726</name>
</gene>
<comment type="similarity">
    <text evidence="2 8">Belongs to the cytochrome P450 family.</text>
</comment>
<dbReference type="AlphaFoldDB" id="W3WR74"/>
<keyword evidence="7 8" id="KW-0349">Heme</keyword>
<dbReference type="InterPro" id="IPR002401">
    <property type="entry name" value="Cyt_P450_E_grp-I"/>
</dbReference>
<dbReference type="Pfam" id="PF00067">
    <property type="entry name" value="p450"/>
    <property type="match status" value="1"/>
</dbReference>
<dbReference type="InterPro" id="IPR047146">
    <property type="entry name" value="Cyt_P450_E_CYP52_fungi"/>
</dbReference>
<reference evidence="10" key="1">
    <citation type="journal article" date="2015" name="BMC Genomics">
        <title>Genomic and transcriptomic analysis of the endophytic fungus Pestalotiopsis fici reveals its lifestyle and high potential for synthesis of natural products.</title>
        <authorList>
            <person name="Wang X."/>
            <person name="Zhang X."/>
            <person name="Liu L."/>
            <person name="Xiang M."/>
            <person name="Wang W."/>
            <person name="Sun X."/>
            <person name="Che Y."/>
            <person name="Guo L."/>
            <person name="Liu G."/>
            <person name="Guo L."/>
            <person name="Wang C."/>
            <person name="Yin W.B."/>
            <person name="Stadler M."/>
            <person name="Zhang X."/>
            <person name="Liu X."/>
        </authorList>
    </citation>
    <scope>NUCLEOTIDE SEQUENCE [LARGE SCALE GENOMIC DNA]</scope>
    <source>
        <strain evidence="10">W106-1 / CGMCC3.15140</strain>
    </source>
</reference>
<dbReference type="KEGG" id="pfy:PFICI_11726"/>
<dbReference type="STRING" id="1229662.W3WR74"/>
<dbReference type="Proteomes" id="UP000030651">
    <property type="component" value="Unassembled WGS sequence"/>
</dbReference>
<dbReference type="EMBL" id="KI912117">
    <property type="protein sequence ID" value="ETS76339.1"/>
    <property type="molecule type" value="Genomic_DNA"/>
</dbReference>
<dbReference type="OMA" id="WGPFGAG"/>
<feature type="binding site" description="axial binding residue" evidence="7">
    <location>
        <position position="484"/>
    </location>
    <ligand>
        <name>heme</name>
        <dbReference type="ChEBI" id="CHEBI:30413"/>
    </ligand>
    <ligandPart>
        <name>Fe</name>
        <dbReference type="ChEBI" id="CHEBI:18248"/>
    </ligandPart>
</feature>
<dbReference type="GO" id="GO:0020037">
    <property type="term" value="F:heme binding"/>
    <property type="evidence" value="ECO:0007669"/>
    <property type="project" value="InterPro"/>
</dbReference>
<dbReference type="GO" id="GO:0004497">
    <property type="term" value="F:monooxygenase activity"/>
    <property type="evidence" value="ECO:0007669"/>
    <property type="project" value="UniProtKB-KW"/>
</dbReference>
<keyword evidence="3 7" id="KW-0479">Metal-binding</keyword>
<sequence>MNVTSILLENGTLPFLDMNDGSSPIITMVSSSPPLRIVSLVVFSLGFVLLKILSTRSSLLVEADKPQKLRTAVAPRAYPHWEPFIGIDLMAIFTRGLLSNNFLPMVLDLVQKYGGPFYTLAYRFVGKPAIVTFEPLNIKELLSPSFRDYTHGEDRLNVLRPLLGDGVFNSNGQIWRDSRMFIRPFLHKMDDKQLQIFEEHFQDLLNALPKDAATVDIQPAMTDFVMDVVTHAFVGQSSGILSKDGKSENLMEAKTFGIRHTQATDGLVFDDYNIYDLIPRLFGKSERNNYAREVNEILAKMIKRCTTKSMSNAATPSPILEAATRLGKDTKHTHWDLMGLITAGKDSTSSALGSVLYCLARNPEVVEKLRAEVEFLDGNPPSVEQLAQFKYLRDVINETLRLFAPISVNMKTAVRDTVLPVGGGSDGKSPIVVKEGVTVGYLVYGVHRRKDLWGADAADFRPERWEGLKPGWSFIPFGGGPRMCLGYKFALTLMSYFIVRFVQSISKIEARDPHPWTEKLGLTLFSKHGVKVSLQRSEKDL</sequence>
<organism evidence="9 10">
    <name type="scientific">Pestalotiopsis fici (strain W106-1 / CGMCC3.15140)</name>
    <dbReference type="NCBI Taxonomy" id="1229662"/>
    <lineage>
        <taxon>Eukaryota</taxon>
        <taxon>Fungi</taxon>
        <taxon>Dikarya</taxon>
        <taxon>Ascomycota</taxon>
        <taxon>Pezizomycotina</taxon>
        <taxon>Sordariomycetes</taxon>
        <taxon>Xylariomycetidae</taxon>
        <taxon>Amphisphaeriales</taxon>
        <taxon>Sporocadaceae</taxon>
        <taxon>Pestalotiopsis</taxon>
    </lineage>
</organism>
<dbReference type="InterPro" id="IPR001128">
    <property type="entry name" value="Cyt_P450"/>
</dbReference>
<dbReference type="InterPro" id="IPR017972">
    <property type="entry name" value="Cyt_P450_CS"/>
</dbReference>
<accession>W3WR74</accession>
<dbReference type="PRINTS" id="PR00385">
    <property type="entry name" value="P450"/>
</dbReference>
<evidence type="ECO:0000256" key="1">
    <source>
        <dbReference type="ARBA" id="ARBA00001971"/>
    </source>
</evidence>
<dbReference type="InterPro" id="IPR036396">
    <property type="entry name" value="Cyt_P450_sf"/>
</dbReference>
<dbReference type="PROSITE" id="PS00086">
    <property type="entry name" value="CYTOCHROME_P450"/>
    <property type="match status" value="1"/>
</dbReference>
<dbReference type="GeneID" id="19276739"/>
<evidence type="ECO:0000256" key="2">
    <source>
        <dbReference type="ARBA" id="ARBA00010617"/>
    </source>
</evidence>
<keyword evidence="4 8" id="KW-0560">Oxidoreductase</keyword>
<proteinExistence type="inferred from homology"/>
<evidence type="ECO:0000256" key="8">
    <source>
        <dbReference type="RuleBase" id="RU000461"/>
    </source>
</evidence>
<keyword evidence="6 8" id="KW-0503">Monooxygenase</keyword>
<evidence type="ECO:0000256" key="6">
    <source>
        <dbReference type="ARBA" id="ARBA00023033"/>
    </source>
</evidence>
<protein>
    <recommendedName>
        <fullName evidence="11">Cytochrome P450</fullName>
    </recommendedName>
</protein>
<dbReference type="PRINTS" id="PR00463">
    <property type="entry name" value="EP450I"/>
</dbReference>
<dbReference type="PANTHER" id="PTHR24287">
    <property type="entry name" value="P450, PUTATIVE (EUROFUNG)-RELATED"/>
    <property type="match status" value="1"/>
</dbReference>
<dbReference type="Gene3D" id="1.10.630.10">
    <property type="entry name" value="Cytochrome P450"/>
    <property type="match status" value="1"/>
</dbReference>
<dbReference type="OrthoDB" id="1470350at2759"/>
<name>W3WR74_PESFW</name>
<evidence type="ECO:0000256" key="4">
    <source>
        <dbReference type="ARBA" id="ARBA00023002"/>
    </source>
</evidence>
<dbReference type="RefSeq" id="XP_007838498.1">
    <property type="nucleotide sequence ID" value="XM_007840307.1"/>
</dbReference>
<comment type="cofactor">
    <cofactor evidence="1 7">
        <name>heme</name>
        <dbReference type="ChEBI" id="CHEBI:30413"/>
    </cofactor>
</comment>
<dbReference type="HOGENOM" id="CLU_001570_27_0_1"/>
<keyword evidence="5 7" id="KW-0408">Iron</keyword>
<dbReference type="PANTHER" id="PTHR24287:SF17">
    <property type="entry name" value="P450, PUTATIVE (EUROFUNG)-RELATED"/>
    <property type="match status" value="1"/>
</dbReference>